<dbReference type="AlphaFoldDB" id="A0A645E5U6"/>
<reference evidence="8" key="1">
    <citation type="submission" date="2019-08" db="EMBL/GenBank/DDBJ databases">
        <authorList>
            <person name="Kucharzyk K."/>
            <person name="Murdoch R.W."/>
            <person name="Higgins S."/>
            <person name="Loffler F."/>
        </authorList>
    </citation>
    <scope>NUCLEOTIDE SEQUENCE</scope>
</reference>
<comment type="caution">
    <text evidence="8">The sequence shown here is derived from an EMBL/GenBank/DDBJ whole genome shotgun (WGS) entry which is preliminary data.</text>
</comment>
<organism evidence="8">
    <name type="scientific">bioreactor metagenome</name>
    <dbReference type="NCBI Taxonomy" id="1076179"/>
    <lineage>
        <taxon>unclassified sequences</taxon>
        <taxon>metagenomes</taxon>
        <taxon>ecological metagenomes</taxon>
    </lineage>
</organism>
<evidence type="ECO:0000256" key="6">
    <source>
        <dbReference type="SAM" id="Phobius"/>
    </source>
</evidence>
<dbReference type="EMBL" id="VSSQ01042575">
    <property type="protein sequence ID" value="MPM96173.1"/>
    <property type="molecule type" value="Genomic_DNA"/>
</dbReference>
<comment type="subcellular location">
    <subcellularLocation>
        <location evidence="1">Cell membrane</location>
        <topology evidence="1">Multi-pass membrane protein</topology>
    </subcellularLocation>
</comment>
<evidence type="ECO:0000256" key="4">
    <source>
        <dbReference type="ARBA" id="ARBA00022989"/>
    </source>
</evidence>
<keyword evidence="3 6" id="KW-0812">Transmembrane</keyword>
<sequence>MSIFEDMSNLEIIKLLAPLIIIQFGLVVFTLFRLVKDRVKYLPKWGWALVIVFINLIGPIMYLIIGRERD</sequence>
<feature type="domain" description="Cardiolipin synthase N-terminal" evidence="7">
    <location>
        <begin position="26"/>
        <end position="67"/>
    </location>
</feature>
<evidence type="ECO:0000256" key="3">
    <source>
        <dbReference type="ARBA" id="ARBA00022692"/>
    </source>
</evidence>
<keyword evidence="5 6" id="KW-0472">Membrane</keyword>
<evidence type="ECO:0000259" key="7">
    <source>
        <dbReference type="Pfam" id="PF13396"/>
    </source>
</evidence>
<proteinExistence type="predicted"/>
<name>A0A645E5U6_9ZZZZ</name>
<keyword evidence="4 6" id="KW-1133">Transmembrane helix</keyword>
<evidence type="ECO:0000256" key="5">
    <source>
        <dbReference type="ARBA" id="ARBA00023136"/>
    </source>
</evidence>
<keyword evidence="2" id="KW-1003">Cell membrane</keyword>
<evidence type="ECO:0000313" key="8">
    <source>
        <dbReference type="EMBL" id="MPM96173.1"/>
    </source>
</evidence>
<dbReference type="InterPro" id="IPR027379">
    <property type="entry name" value="CLS_N"/>
</dbReference>
<dbReference type="Pfam" id="PF13396">
    <property type="entry name" value="PLDc_N"/>
    <property type="match status" value="1"/>
</dbReference>
<protein>
    <submittedName>
        <fullName evidence="8">Negative regulatory protein YxlE</fullName>
    </submittedName>
</protein>
<evidence type="ECO:0000256" key="1">
    <source>
        <dbReference type="ARBA" id="ARBA00004651"/>
    </source>
</evidence>
<gene>
    <name evidence="8" type="primary">yxlE_2</name>
    <name evidence="8" type="ORF">SDC9_143331</name>
</gene>
<feature type="transmembrane region" description="Helical" evidence="6">
    <location>
        <begin position="12"/>
        <end position="33"/>
    </location>
</feature>
<dbReference type="GO" id="GO:0005886">
    <property type="term" value="C:plasma membrane"/>
    <property type="evidence" value="ECO:0007669"/>
    <property type="project" value="UniProtKB-SubCell"/>
</dbReference>
<evidence type="ECO:0000256" key="2">
    <source>
        <dbReference type="ARBA" id="ARBA00022475"/>
    </source>
</evidence>
<feature type="transmembrane region" description="Helical" evidence="6">
    <location>
        <begin position="45"/>
        <end position="65"/>
    </location>
</feature>
<accession>A0A645E5U6</accession>